<name>A0A370QB67_9FLAO</name>
<dbReference type="OrthoDB" id="955869at2"/>
<feature type="repeat" description="TPR" evidence="1">
    <location>
        <begin position="158"/>
        <end position="191"/>
    </location>
</feature>
<dbReference type="SMART" id="SM00028">
    <property type="entry name" value="TPR"/>
    <property type="match status" value="2"/>
</dbReference>
<evidence type="ECO:0000313" key="2">
    <source>
        <dbReference type="EMBL" id="RDK85597.1"/>
    </source>
</evidence>
<dbReference type="SUPFAM" id="SSF48452">
    <property type="entry name" value="TPR-like"/>
    <property type="match status" value="1"/>
</dbReference>
<dbReference type="Pfam" id="PF13181">
    <property type="entry name" value="TPR_8"/>
    <property type="match status" value="1"/>
</dbReference>
<dbReference type="InterPro" id="IPR019734">
    <property type="entry name" value="TPR_rpt"/>
</dbReference>
<organism evidence="2 3">
    <name type="scientific">Marinirhabdus gelatinilytica</name>
    <dbReference type="NCBI Taxonomy" id="1703343"/>
    <lineage>
        <taxon>Bacteria</taxon>
        <taxon>Pseudomonadati</taxon>
        <taxon>Bacteroidota</taxon>
        <taxon>Flavobacteriia</taxon>
        <taxon>Flavobacteriales</taxon>
        <taxon>Flavobacteriaceae</taxon>
    </lineage>
</organism>
<dbReference type="RefSeq" id="WP_115124001.1">
    <property type="nucleotide sequence ID" value="NZ_QRAO01000003.1"/>
</dbReference>
<dbReference type="EMBL" id="QRAO01000003">
    <property type="protein sequence ID" value="RDK85597.1"/>
    <property type="molecule type" value="Genomic_DNA"/>
</dbReference>
<comment type="caution">
    <text evidence="2">The sequence shown here is derived from an EMBL/GenBank/DDBJ whole genome shotgun (WGS) entry which is preliminary data.</text>
</comment>
<sequence>MVRYFLFAFSLLLLSCNDKNTSLQIEDSWDKEYQAISKLGDTLYSNPPPEKISEQYEEKKQAYQQNDDLENTIWLGRFTAYTGNYREAIAIYTTGLEKFPNESRLLRHRGHRYITVREFENAVADLEKAAQLIEGTENKVEEDGLPNAQNIPVSTMHGNIYYHLGLAHYLKGSDQKALDAFKKCLRTSKNPDNVVSASHWIYTINCQMGRKPTGFNYVKNINSDLNVIENHAYLKACLLYKGELKPETLQTNLEDSASNSALAYGLGNYLLCEGDANTAESIFEEIVSGDDWASFGYIAAEVDLANKF</sequence>
<evidence type="ECO:0000313" key="3">
    <source>
        <dbReference type="Proteomes" id="UP000255317"/>
    </source>
</evidence>
<dbReference type="AlphaFoldDB" id="A0A370QB67"/>
<keyword evidence="3" id="KW-1185">Reference proteome</keyword>
<dbReference type="Gene3D" id="1.25.40.10">
    <property type="entry name" value="Tetratricopeptide repeat domain"/>
    <property type="match status" value="1"/>
</dbReference>
<evidence type="ECO:0000256" key="1">
    <source>
        <dbReference type="PROSITE-ProRule" id="PRU00339"/>
    </source>
</evidence>
<dbReference type="InterPro" id="IPR011990">
    <property type="entry name" value="TPR-like_helical_dom_sf"/>
</dbReference>
<keyword evidence="1" id="KW-0802">TPR repeat</keyword>
<dbReference type="Proteomes" id="UP000255317">
    <property type="component" value="Unassembled WGS sequence"/>
</dbReference>
<dbReference type="PROSITE" id="PS50005">
    <property type="entry name" value="TPR"/>
    <property type="match status" value="1"/>
</dbReference>
<dbReference type="PROSITE" id="PS51257">
    <property type="entry name" value="PROKAR_LIPOPROTEIN"/>
    <property type="match status" value="1"/>
</dbReference>
<proteinExistence type="predicted"/>
<protein>
    <submittedName>
        <fullName evidence="2">Tetratricopeptide repeat protein</fullName>
    </submittedName>
</protein>
<reference evidence="2 3" key="1">
    <citation type="submission" date="2018-07" db="EMBL/GenBank/DDBJ databases">
        <title>Genomic Encyclopedia of Type Strains, Phase IV (KMG-IV): sequencing the most valuable type-strain genomes for metagenomic binning, comparative biology and taxonomic classification.</title>
        <authorList>
            <person name="Goeker M."/>
        </authorList>
    </citation>
    <scope>NUCLEOTIDE SEQUENCE [LARGE SCALE GENOMIC DNA]</scope>
    <source>
        <strain evidence="2 3">DSM 101478</strain>
    </source>
</reference>
<gene>
    <name evidence="2" type="ORF">C8D94_103424</name>
</gene>
<accession>A0A370QB67</accession>